<evidence type="ECO:0000313" key="5">
    <source>
        <dbReference type="EMBL" id="MBT1704068.1"/>
    </source>
</evidence>
<gene>
    <name evidence="5" type="ORF">KK060_12310</name>
</gene>
<dbReference type="Gene3D" id="1.10.10.60">
    <property type="entry name" value="Homeodomain-like"/>
    <property type="match status" value="1"/>
</dbReference>
<dbReference type="SUPFAM" id="SSF46689">
    <property type="entry name" value="Homeodomain-like"/>
    <property type="match status" value="1"/>
</dbReference>
<dbReference type="InterPro" id="IPR018060">
    <property type="entry name" value="HTH_AraC"/>
</dbReference>
<dbReference type="InterPro" id="IPR009057">
    <property type="entry name" value="Homeodomain-like_sf"/>
</dbReference>
<evidence type="ECO:0000259" key="4">
    <source>
        <dbReference type="PROSITE" id="PS01124"/>
    </source>
</evidence>
<proteinExistence type="predicted"/>
<dbReference type="SMART" id="SM00342">
    <property type="entry name" value="HTH_ARAC"/>
    <property type="match status" value="1"/>
</dbReference>
<name>A0ABS5VRK0_9BACT</name>
<keyword evidence="3" id="KW-0804">Transcription</keyword>
<dbReference type="SUPFAM" id="SSF51215">
    <property type="entry name" value="Regulatory protein AraC"/>
    <property type="match status" value="1"/>
</dbReference>
<reference evidence="5 6" key="1">
    <citation type="submission" date="2021-05" db="EMBL/GenBank/DDBJ databases">
        <title>A Polyphasic approach of four new species of the genus Ohtaekwangia: Ohtaekwangia histidinii sp. nov., Ohtaekwangia cretensis sp. nov., Ohtaekwangia indiensis sp. nov., Ohtaekwangia reichenbachii sp. nov. from diverse environment.</title>
        <authorList>
            <person name="Octaviana S."/>
        </authorList>
    </citation>
    <scope>NUCLEOTIDE SEQUENCE [LARGE SCALE GENOMIC DNA]</scope>
    <source>
        <strain evidence="5 6">PWU20</strain>
    </source>
</reference>
<evidence type="ECO:0000256" key="3">
    <source>
        <dbReference type="ARBA" id="ARBA00023163"/>
    </source>
</evidence>
<dbReference type="InterPro" id="IPR037923">
    <property type="entry name" value="HTH-like"/>
</dbReference>
<evidence type="ECO:0000313" key="6">
    <source>
        <dbReference type="Proteomes" id="UP000772618"/>
    </source>
</evidence>
<organism evidence="5 6">
    <name type="scientific">Chryseosolibacter indicus</name>
    <dbReference type="NCBI Taxonomy" id="2782351"/>
    <lineage>
        <taxon>Bacteria</taxon>
        <taxon>Pseudomonadati</taxon>
        <taxon>Bacteroidota</taxon>
        <taxon>Cytophagia</taxon>
        <taxon>Cytophagales</taxon>
        <taxon>Chryseotaleaceae</taxon>
        <taxon>Chryseosolibacter</taxon>
    </lineage>
</organism>
<dbReference type="InterPro" id="IPR050204">
    <property type="entry name" value="AraC_XylS_family_regulators"/>
</dbReference>
<sequence>MKVNNIQSCHLGPEISPEQFIPEHFFMYLLKGSMTAYDGNKHYSLKPGDYYIARKNYLIRYTKYKEDDQFEKIIITLDEAFLKEFQERHPYVASSTDNNDSFLFLKENRLFKSYVQSLEPYYMGDLQIDETFSDIKREELMLIILKSEPWLSGILFNFSTPEKIDIKAFMNRSFRFNVSLERFAFMTGRSLSSFKRDFVQAFGIPPGCWLKKKRLDEAFFQISKQNQKPSDVYLEVGFEDLSHFSFAFKKEFGKTPSEVAVESKVQQ</sequence>
<dbReference type="PROSITE" id="PS01124">
    <property type="entry name" value="HTH_ARAC_FAMILY_2"/>
    <property type="match status" value="1"/>
</dbReference>
<accession>A0ABS5VRK0</accession>
<dbReference type="Pfam" id="PF22200">
    <property type="entry name" value="ExsA_N"/>
    <property type="match status" value="1"/>
</dbReference>
<dbReference type="RefSeq" id="WP_254154031.1">
    <property type="nucleotide sequence ID" value="NZ_JAHESD010000025.1"/>
</dbReference>
<feature type="domain" description="HTH araC/xylS-type" evidence="4">
    <location>
        <begin position="164"/>
        <end position="262"/>
    </location>
</feature>
<dbReference type="Pfam" id="PF12833">
    <property type="entry name" value="HTH_18"/>
    <property type="match status" value="1"/>
</dbReference>
<dbReference type="Proteomes" id="UP000772618">
    <property type="component" value="Unassembled WGS sequence"/>
</dbReference>
<evidence type="ECO:0000256" key="1">
    <source>
        <dbReference type="ARBA" id="ARBA00023015"/>
    </source>
</evidence>
<dbReference type="PANTHER" id="PTHR46796:SF2">
    <property type="entry name" value="TRANSCRIPTIONAL REGULATORY PROTEIN"/>
    <property type="match status" value="1"/>
</dbReference>
<dbReference type="PANTHER" id="PTHR46796">
    <property type="entry name" value="HTH-TYPE TRANSCRIPTIONAL ACTIVATOR RHAS-RELATED"/>
    <property type="match status" value="1"/>
</dbReference>
<evidence type="ECO:0000256" key="2">
    <source>
        <dbReference type="ARBA" id="ARBA00023125"/>
    </source>
</evidence>
<keyword evidence="1" id="KW-0805">Transcription regulation</keyword>
<protein>
    <submittedName>
        <fullName evidence="5">AraC family transcriptional regulator</fullName>
    </submittedName>
</protein>
<keyword evidence="2" id="KW-0238">DNA-binding</keyword>
<dbReference type="InterPro" id="IPR054015">
    <property type="entry name" value="ExsA-like_N"/>
</dbReference>
<comment type="caution">
    <text evidence="5">The sequence shown here is derived from an EMBL/GenBank/DDBJ whole genome shotgun (WGS) entry which is preliminary data.</text>
</comment>
<keyword evidence="6" id="KW-1185">Reference proteome</keyword>
<dbReference type="EMBL" id="JAHESD010000025">
    <property type="protein sequence ID" value="MBT1704068.1"/>
    <property type="molecule type" value="Genomic_DNA"/>
</dbReference>